<dbReference type="InterPro" id="IPR043129">
    <property type="entry name" value="ATPase_NBD"/>
</dbReference>
<proteinExistence type="predicted"/>
<dbReference type="SUPFAM" id="SSF53067">
    <property type="entry name" value="Actin-like ATPase domain"/>
    <property type="match status" value="2"/>
</dbReference>
<protein>
    <recommendedName>
        <fullName evidence="3">Heat shock 70 kDa protein 12A</fullName>
    </recommendedName>
</protein>
<reference evidence="1" key="1">
    <citation type="submission" date="2021-01" db="EMBL/GenBank/DDBJ databases">
        <authorList>
            <person name="Kaushik A."/>
        </authorList>
    </citation>
    <scope>NUCLEOTIDE SEQUENCE</scope>
    <source>
        <strain evidence="1">Type strain: AG8-Rh-89/</strain>
    </source>
</reference>
<sequence length="647" mass="71864">MDTNNARVPPIYRTFQGLWQGESRIVLGIDIGTTYSGVAFTYLSRGSDQLLHRVDRWPGQEGQNYSGKIPSIIWYDSNGKATSFGAEALTHDAQDEAEDAGWELAQHFKLQLHPASLRSKHNIAIDVLPSGVSLKQVYSDFLGYLLQHTKERFEEVVPDGRTIWQSYSDNMDVIIAHPNGWGIREQAFLREAVLTAGFTARERANAHVLFVTEAEASVHFCMHYSGLRGYLKASTSADLPGSADLRFGQPGTNFAVCDAGGSTVDTTLYTVESESPNLQLSEKRASACVQSGAIFVDQRAEVYLRQHFEQAGLSAEQVDEYVTTGIQDFKSREKLRFNGVTELRIKVTSARIRDERIGVRGGALKLSGAIVQSNIFDHCVNDIVASVDEQLSLETVTHLLLVGGFGTNPYLYQRLKSHLDHTGCEVTTPNEATSKAVADGALIWHCANIVTKRVPRLAYGVGVAQKFDPNNREHCRRRRSEHPDGCIRVGGYWSLIVAKGVPVDCESYSRSSYSKLYDTPRPDLSAELFRVPILSRASSRSSKWITTPSGKVFNMYKRQLLTLLAQLDAGFNDGFNLVCTAVADLEELRNALVPRENPLGVRYWVLHFDVCIRFGRTELGGFLEWEENGEKKTGPATMVSIPDNELS</sequence>
<dbReference type="PANTHER" id="PTHR14187">
    <property type="entry name" value="ALPHA KINASE/ELONGATION FACTOR 2 KINASE"/>
    <property type="match status" value="1"/>
</dbReference>
<evidence type="ECO:0000313" key="2">
    <source>
        <dbReference type="Proteomes" id="UP000663850"/>
    </source>
</evidence>
<comment type="caution">
    <text evidence="1">The sequence shown here is derived from an EMBL/GenBank/DDBJ whole genome shotgun (WGS) entry which is preliminary data.</text>
</comment>
<dbReference type="EMBL" id="CAJMWZ010003098">
    <property type="protein sequence ID" value="CAE6469380.1"/>
    <property type="molecule type" value="Genomic_DNA"/>
</dbReference>
<evidence type="ECO:0008006" key="3">
    <source>
        <dbReference type="Google" id="ProtNLM"/>
    </source>
</evidence>
<dbReference type="PANTHER" id="PTHR14187:SF5">
    <property type="entry name" value="HEAT SHOCK 70 KDA PROTEIN 12A"/>
    <property type="match status" value="1"/>
</dbReference>
<organism evidence="1 2">
    <name type="scientific">Rhizoctonia solani</name>
    <dbReference type="NCBI Taxonomy" id="456999"/>
    <lineage>
        <taxon>Eukaryota</taxon>
        <taxon>Fungi</taxon>
        <taxon>Dikarya</taxon>
        <taxon>Basidiomycota</taxon>
        <taxon>Agaricomycotina</taxon>
        <taxon>Agaricomycetes</taxon>
        <taxon>Cantharellales</taxon>
        <taxon>Ceratobasidiaceae</taxon>
        <taxon>Rhizoctonia</taxon>
    </lineage>
</organism>
<dbReference type="CDD" id="cd10170">
    <property type="entry name" value="ASKHA_NBD_HSP70"/>
    <property type="match status" value="1"/>
</dbReference>
<dbReference type="AlphaFoldDB" id="A0A8H3GUS3"/>
<name>A0A8H3GUS3_9AGAM</name>
<dbReference type="Gene3D" id="3.30.420.40">
    <property type="match status" value="2"/>
</dbReference>
<dbReference type="Gene3D" id="3.90.640.10">
    <property type="entry name" value="Actin, Chain A, domain 4"/>
    <property type="match status" value="1"/>
</dbReference>
<dbReference type="Proteomes" id="UP000663850">
    <property type="component" value="Unassembled WGS sequence"/>
</dbReference>
<gene>
    <name evidence="1" type="ORF">RDB_LOCUS60116</name>
</gene>
<accession>A0A8H3GUS3</accession>
<evidence type="ECO:0000313" key="1">
    <source>
        <dbReference type="EMBL" id="CAE6469380.1"/>
    </source>
</evidence>